<evidence type="ECO:0000313" key="3">
    <source>
        <dbReference type="Proteomes" id="UP000694523"/>
    </source>
</evidence>
<feature type="transmembrane region" description="Helical" evidence="1">
    <location>
        <begin position="101"/>
        <end position="119"/>
    </location>
</feature>
<organism evidence="2 3">
    <name type="scientific">Neogobius melanostomus</name>
    <name type="common">round goby</name>
    <dbReference type="NCBI Taxonomy" id="47308"/>
    <lineage>
        <taxon>Eukaryota</taxon>
        <taxon>Metazoa</taxon>
        <taxon>Chordata</taxon>
        <taxon>Craniata</taxon>
        <taxon>Vertebrata</taxon>
        <taxon>Euteleostomi</taxon>
        <taxon>Actinopterygii</taxon>
        <taxon>Neopterygii</taxon>
        <taxon>Teleostei</taxon>
        <taxon>Neoteleostei</taxon>
        <taxon>Acanthomorphata</taxon>
        <taxon>Gobiaria</taxon>
        <taxon>Gobiiformes</taxon>
        <taxon>Gobioidei</taxon>
        <taxon>Gobiidae</taxon>
        <taxon>Benthophilinae</taxon>
        <taxon>Neogobiini</taxon>
        <taxon>Neogobius</taxon>
    </lineage>
</organism>
<dbReference type="Proteomes" id="UP000694523">
    <property type="component" value="Unplaced"/>
</dbReference>
<dbReference type="Ensembl" id="ENSNMLT00000006579.1">
    <property type="protein sequence ID" value="ENSNMLP00000005730.1"/>
    <property type="gene ID" value="ENSNMLG00000004228.1"/>
</dbReference>
<accession>A0A8C6SIH3</accession>
<keyword evidence="1" id="KW-0812">Transmembrane</keyword>
<protein>
    <submittedName>
        <fullName evidence="2">Uncharacterized protein</fullName>
    </submittedName>
</protein>
<dbReference type="AlphaFoldDB" id="A0A8C6SIH3"/>
<reference evidence="2" key="1">
    <citation type="submission" date="2025-08" db="UniProtKB">
        <authorList>
            <consortium name="Ensembl"/>
        </authorList>
    </citation>
    <scope>IDENTIFICATION</scope>
</reference>
<keyword evidence="1" id="KW-0472">Membrane</keyword>
<proteinExistence type="predicted"/>
<evidence type="ECO:0000256" key="1">
    <source>
        <dbReference type="SAM" id="Phobius"/>
    </source>
</evidence>
<reference evidence="2" key="2">
    <citation type="submission" date="2025-09" db="UniProtKB">
        <authorList>
            <consortium name="Ensembl"/>
        </authorList>
    </citation>
    <scope>IDENTIFICATION</scope>
</reference>
<evidence type="ECO:0000313" key="2">
    <source>
        <dbReference type="Ensembl" id="ENSNMLP00000005730.1"/>
    </source>
</evidence>
<keyword evidence="1" id="KW-1133">Transmembrane helix</keyword>
<name>A0A8C6SIH3_9GOBI</name>
<sequence>LDIDTITIYLSALVSMTSLQCLRGLLEGDLKETPYDSLRSPWYLTGRRHCSLATSPELLETMQGLRGNQTYLLPDFIDKGHIGDISVTSSNSSLQSTLSHIWFLICVMIFPTPALLSCIM</sequence>
<keyword evidence="3" id="KW-1185">Reference proteome</keyword>